<dbReference type="HOGENOM" id="CLU_2206658_0_0_9"/>
<evidence type="ECO:0000313" key="2">
    <source>
        <dbReference type="Proteomes" id="UP000017247"/>
    </source>
</evidence>
<dbReference type="RefSeq" id="WP_023191530.1">
    <property type="nucleotide sequence ID" value="NZ_HG530998.1"/>
</dbReference>
<organism evidence="1 2">
    <name type="scientific">Lactobacillus helveticus CIRM-BIA 104</name>
    <dbReference type="NCBI Taxonomy" id="1226333"/>
    <lineage>
        <taxon>Bacteria</taxon>
        <taxon>Bacillati</taxon>
        <taxon>Bacillota</taxon>
        <taxon>Bacilli</taxon>
        <taxon>Lactobacillales</taxon>
        <taxon>Lactobacillaceae</taxon>
        <taxon>Lactobacillus</taxon>
    </lineage>
</organism>
<accession>U6FB46</accession>
<gene>
    <name evidence="1" type="ORF">LHCIRMBIA104_01052</name>
</gene>
<name>U6FB46_LACHE</name>
<reference evidence="1" key="1">
    <citation type="submission" date="2013-09" db="EMBL/GenBank/DDBJ databases">
        <title>Draft Genome Sequence of five Lactobacillus helveticus strains CIRM-BIA 101T, 103, 104, 951 and 953 isolated from milk product.</title>
        <authorList>
            <person name="Valence F."/>
            <person name="Chuat V."/>
            <person name="Ma L."/>
            <person name="Creno S."/>
            <person name="Falentin H."/>
            <person name="Lortal S."/>
            <person name="Bizet C."/>
            <person name="Clermont D."/>
            <person name="Loux V."/>
            <person name="Bouchier C."/>
            <person name="Cousin S."/>
        </authorList>
    </citation>
    <scope>NUCLEOTIDE SEQUENCE [LARGE SCALE GENOMIC DNA]</scope>
    <source>
        <strain evidence="1">CIRM-BIA 104</strain>
    </source>
</reference>
<comment type="caution">
    <text evidence="1">The sequence shown here is derived from an EMBL/GenBank/DDBJ whole genome shotgun (WGS) entry which is preliminary data.</text>
</comment>
<protein>
    <submittedName>
        <fullName evidence="1">Uncharacterized protein</fullName>
    </submittedName>
</protein>
<proteinExistence type="predicted"/>
<dbReference type="AlphaFoldDB" id="U6FB46"/>
<sequence>MEQLIILTKDSTTYSTAQDDGSELTSNIRFNITLLDHSQITLKRKNVWQYWLKDYYRQSIVSIDNNGLVRMYNDEDLDAQNLFNKLFKKCKGKIEPQIITQTSHTSI</sequence>
<evidence type="ECO:0000313" key="1">
    <source>
        <dbReference type="EMBL" id="CDI59796.1"/>
    </source>
</evidence>
<dbReference type="Proteomes" id="UP000017247">
    <property type="component" value="Unassembled WGS sequence"/>
</dbReference>
<dbReference type="EMBL" id="CBUL010000026">
    <property type="protein sequence ID" value="CDI59796.1"/>
    <property type="molecule type" value="Genomic_DNA"/>
</dbReference>